<sequence>MHINENKRSKLDPRSRNVSLWDKGCIVLDVKTREIMISGNVAFNEFSFVGLDFPNALLDPFPSQQTRTDVEENNVVDTNVEAQDLRRSNRQHKLPSYLQDYDTKPYLPKTRRSSIP</sequence>
<accession>A0AAQ3RHX1</accession>
<name>A0AAQ3RHX1_VIGMU</name>
<feature type="region of interest" description="Disordered" evidence="1">
    <location>
        <begin position="60"/>
        <end position="116"/>
    </location>
</feature>
<organism evidence="2 3">
    <name type="scientific">Vigna mungo</name>
    <name type="common">Black gram</name>
    <name type="synonym">Phaseolus mungo</name>
    <dbReference type="NCBI Taxonomy" id="3915"/>
    <lineage>
        <taxon>Eukaryota</taxon>
        <taxon>Viridiplantae</taxon>
        <taxon>Streptophyta</taxon>
        <taxon>Embryophyta</taxon>
        <taxon>Tracheophyta</taxon>
        <taxon>Spermatophyta</taxon>
        <taxon>Magnoliopsida</taxon>
        <taxon>eudicotyledons</taxon>
        <taxon>Gunneridae</taxon>
        <taxon>Pentapetalae</taxon>
        <taxon>rosids</taxon>
        <taxon>fabids</taxon>
        <taxon>Fabales</taxon>
        <taxon>Fabaceae</taxon>
        <taxon>Papilionoideae</taxon>
        <taxon>50 kb inversion clade</taxon>
        <taxon>NPAAA clade</taxon>
        <taxon>indigoferoid/millettioid clade</taxon>
        <taxon>Phaseoleae</taxon>
        <taxon>Vigna</taxon>
    </lineage>
</organism>
<gene>
    <name evidence="2" type="ORF">V8G54_028154</name>
</gene>
<dbReference type="EMBL" id="CP144692">
    <property type="protein sequence ID" value="WVY96003.1"/>
    <property type="molecule type" value="Genomic_DNA"/>
</dbReference>
<proteinExistence type="predicted"/>
<dbReference type="Proteomes" id="UP001374535">
    <property type="component" value="Chromosome 9"/>
</dbReference>
<evidence type="ECO:0000313" key="2">
    <source>
        <dbReference type="EMBL" id="WVY96003.1"/>
    </source>
</evidence>
<dbReference type="AlphaFoldDB" id="A0AAQ3RHX1"/>
<evidence type="ECO:0000256" key="1">
    <source>
        <dbReference type="SAM" id="MobiDB-lite"/>
    </source>
</evidence>
<reference evidence="2 3" key="1">
    <citation type="journal article" date="2023" name="Life. Sci Alliance">
        <title>Evolutionary insights into 3D genome organization and epigenetic landscape of Vigna mungo.</title>
        <authorList>
            <person name="Junaid A."/>
            <person name="Singh B."/>
            <person name="Bhatia S."/>
        </authorList>
    </citation>
    <scope>NUCLEOTIDE SEQUENCE [LARGE SCALE GENOMIC DNA]</scope>
    <source>
        <strain evidence="2">Urdbean</strain>
    </source>
</reference>
<protein>
    <submittedName>
        <fullName evidence="2">Uncharacterized protein</fullName>
    </submittedName>
</protein>
<evidence type="ECO:0000313" key="3">
    <source>
        <dbReference type="Proteomes" id="UP001374535"/>
    </source>
</evidence>
<keyword evidence="3" id="KW-1185">Reference proteome</keyword>